<organism evidence="1 2">
    <name type="scientific">Actinopolymorpha singaporensis</name>
    <dbReference type="NCBI Taxonomy" id="117157"/>
    <lineage>
        <taxon>Bacteria</taxon>
        <taxon>Bacillati</taxon>
        <taxon>Actinomycetota</taxon>
        <taxon>Actinomycetes</taxon>
        <taxon>Propionibacteriales</taxon>
        <taxon>Actinopolymorphaceae</taxon>
        <taxon>Actinopolymorpha</taxon>
    </lineage>
</organism>
<dbReference type="AlphaFoldDB" id="A0A1H1WZ85"/>
<keyword evidence="2" id="KW-1185">Reference proteome</keyword>
<accession>A0A1H1WZ85</accession>
<proteinExistence type="predicted"/>
<evidence type="ECO:0000313" key="2">
    <source>
        <dbReference type="Proteomes" id="UP000198983"/>
    </source>
</evidence>
<name>A0A1H1WZ85_9ACTN</name>
<evidence type="ECO:0000313" key="1">
    <source>
        <dbReference type="EMBL" id="SDT02374.1"/>
    </source>
</evidence>
<gene>
    <name evidence="1" type="ORF">SAMN04489717_4743</name>
</gene>
<protein>
    <submittedName>
        <fullName evidence="1">Uncharacterized protein</fullName>
    </submittedName>
</protein>
<sequence>MISPFLNLFNIIYVTLRGVRTRNYDVVYLTRVELSVGLVDYSVVIDGGGVKLFFH</sequence>
<reference evidence="1 2" key="1">
    <citation type="submission" date="2016-10" db="EMBL/GenBank/DDBJ databases">
        <authorList>
            <person name="de Groot N.N."/>
        </authorList>
    </citation>
    <scope>NUCLEOTIDE SEQUENCE [LARGE SCALE GENOMIC DNA]</scope>
    <source>
        <strain evidence="1 2">DSM 22024</strain>
    </source>
</reference>
<dbReference type="EMBL" id="LT629732">
    <property type="protein sequence ID" value="SDT02374.1"/>
    <property type="molecule type" value="Genomic_DNA"/>
</dbReference>
<dbReference type="Proteomes" id="UP000198983">
    <property type="component" value="Chromosome I"/>
</dbReference>